<accession>A0A139WEW7</accession>
<feature type="domain" description="VIP1 N-terminal" evidence="3">
    <location>
        <begin position="51"/>
        <end position="140"/>
    </location>
</feature>
<dbReference type="Proteomes" id="UP000007266">
    <property type="component" value="Linkage group 7"/>
</dbReference>
<comment type="catalytic activity">
    <reaction evidence="1">
        <text>5-diphospho-1D-myo-inositol 1,2,3,4,6-pentakisphosphate + ATP + H(+) = 1,5-bis(diphospho)-1D-myo-inositol 2,3,4,6-tetrakisphosphate + ADP</text>
        <dbReference type="Rhea" id="RHEA:10276"/>
        <dbReference type="ChEBI" id="CHEBI:15378"/>
        <dbReference type="ChEBI" id="CHEBI:30616"/>
        <dbReference type="ChEBI" id="CHEBI:58628"/>
        <dbReference type="ChEBI" id="CHEBI:77983"/>
        <dbReference type="ChEBI" id="CHEBI:456216"/>
        <dbReference type="EC" id="2.7.4.24"/>
    </reaction>
    <physiologicalReaction direction="left-to-right" evidence="1">
        <dbReference type="Rhea" id="RHEA:10277"/>
    </physiologicalReaction>
</comment>
<reference evidence="4 5" key="2">
    <citation type="journal article" date="2010" name="Nucleic Acids Res.">
        <title>BeetleBase in 2010: revisions to provide comprehensive genomic information for Tribolium castaneum.</title>
        <authorList>
            <person name="Kim H.S."/>
            <person name="Murphy T."/>
            <person name="Xia J."/>
            <person name="Caragea D."/>
            <person name="Park Y."/>
            <person name="Beeman R.W."/>
            <person name="Lorenzen M.D."/>
            <person name="Butcher S."/>
            <person name="Manak J.R."/>
            <person name="Brown S.J."/>
        </authorList>
    </citation>
    <scope>GENOME REANNOTATION</scope>
    <source>
        <strain evidence="4 5">Georgia GA2</strain>
    </source>
</reference>
<gene>
    <name evidence="4" type="primary">AUGUSTUS-3.0.2_33834</name>
    <name evidence="4" type="ORF">TcasGA2_TC033834</name>
</gene>
<dbReference type="GO" id="GO:0000829">
    <property type="term" value="F:diphosphoinositol pentakisphosphate kinase activity"/>
    <property type="evidence" value="ECO:0007669"/>
    <property type="project" value="InterPro"/>
</dbReference>
<dbReference type="PANTHER" id="PTHR12750:SF9">
    <property type="entry name" value="INOSITOL HEXAKISPHOSPHATE AND DIPHOSPHOINOSITOL-PENTAKISPHOSPHATE KINASE"/>
    <property type="match status" value="1"/>
</dbReference>
<dbReference type="PANTHER" id="PTHR12750">
    <property type="entry name" value="DIPHOSPHOINOSITOL PENTAKISPHOSPHATE KINASE"/>
    <property type="match status" value="1"/>
</dbReference>
<evidence type="ECO:0000313" key="5">
    <source>
        <dbReference type="Proteomes" id="UP000007266"/>
    </source>
</evidence>
<evidence type="ECO:0000313" key="4">
    <source>
        <dbReference type="EMBL" id="KYB26510.1"/>
    </source>
</evidence>
<keyword evidence="4" id="KW-0418">Kinase</keyword>
<protein>
    <submittedName>
        <fullName evidence="4">Inositol hexakisphosphate and diphosphoinositol-pentakisphosphate kinase-like Protein</fullName>
    </submittedName>
</protein>
<dbReference type="Gene3D" id="3.30.470.20">
    <property type="entry name" value="ATP-grasp fold, B domain"/>
    <property type="match status" value="1"/>
</dbReference>
<evidence type="ECO:0000259" key="3">
    <source>
        <dbReference type="Pfam" id="PF18086"/>
    </source>
</evidence>
<sequence length="302" mass="34421">MSYTELEHGYQGLRKAARPTQFYVGSGDLELCDPSDPSLSPQELDDGGKVVIVGVCAMAKKSQSKPMKEILTRLQEFEYIKVTVFPEEIILQKPVEEWPVCDCLISFHSKGFPLEKAIQYAQLHNPYVINNLHMQYDIQDRRKVYAILQNEGIEIPRYAVLDRDSSDPKHHELVESEDHVEVNGVVFNKPFVEKPVSAEDHNIYIYYPTSAGGGSQRLFRKIGSRSSVYSPESRVRKTGSFIYEDFMPTDGTDVKVSSIALWSSRINKPKTPDVTERNFRNTCVTLLKKTGNLHWPRVKSAY</sequence>
<reference evidence="4 5" key="1">
    <citation type="journal article" date="2008" name="Nature">
        <title>The genome of the model beetle and pest Tribolium castaneum.</title>
        <authorList>
            <consortium name="Tribolium Genome Sequencing Consortium"/>
            <person name="Richards S."/>
            <person name="Gibbs R.A."/>
            <person name="Weinstock G.M."/>
            <person name="Brown S.J."/>
            <person name="Denell R."/>
            <person name="Beeman R.W."/>
            <person name="Gibbs R."/>
            <person name="Beeman R.W."/>
            <person name="Brown S.J."/>
            <person name="Bucher G."/>
            <person name="Friedrich M."/>
            <person name="Grimmelikhuijzen C.J."/>
            <person name="Klingler M."/>
            <person name="Lorenzen M."/>
            <person name="Richards S."/>
            <person name="Roth S."/>
            <person name="Schroder R."/>
            <person name="Tautz D."/>
            <person name="Zdobnov E.M."/>
            <person name="Muzny D."/>
            <person name="Gibbs R.A."/>
            <person name="Weinstock G.M."/>
            <person name="Attaway T."/>
            <person name="Bell S."/>
            <person name="Buhay C.J."/>
            <person name="Chandrabose M.N."/>
            <person name="Chavez D."/>
            <person name="Clerk-Blankenburg K.P."/>
            <person name="Cree A."/>
            <person name="Dao M."/>
            <person name="Davis C."/>
            <person name="Chacko J."/>
            <person name="Dinh H."/>
            <person name="Dugan-Rocha S."/>
            <person name="Fowler G."/>
            <person name="Garner T.T."/>
            <person name="Garnes J."/>
            <person name="Gnirke A."/>
            <person name="Hawes A."/>
            <person name="Hernandez J."/>
            <person name="Hines S."/>
            <person name="Holder M."/>
            <person name="Hume J."/>
            <person name="Jhangiani S.N."/>
            <person name="Joshi V."/>
            <person name="Khan Z.M."/>
            <person name="Jackson L."/>
            <person name="Kovar C."/>
            <person name="Kowis A."/>
            <person name="Lee S."/>
            <person name="Lewis L.R."/>
            <person name="Margolis J."/>
            <person name="Morgan M."/>
            <person name="Nazareth L.V."/>
            <person name="Nguyen N."/>
            <person name="Okwuonu G."/>
            <person name="Parker D."/>
            <person name="Richards S."/>
            <person name="Ruiz S.J."/>
            <person name="Santibanez J."/>
            <person name="Savard J."/>
            <person name="Scherer S.E."/>
            <person name="Schneider B."/>
            <person name="Sodergren E."/>
            <person name="Tautz D."/>
            <person name="Vattahil S."/>
            <person name="Villasana D."/>
            <person name="White C.S."/>
            <person name="Wright R."/>
            <person name="Park Y."/>
            <person name="Beeman R.W."/>
            <person name="Lord J."/>
            <person name="Oppert B."/>
            <person name="Lorenzen M."/>
            <person name="Brown S."/>
            <person name="Wang L."/>
            <person name="Savard J."/>
            <person name="Tautz D."/>
            <person name="Richards S."/>
            <person name="Weinstock G."/>
            <person name="Gibbs R.A."/>
            <person name="Liu Y."/>
            <person name="Worley K."/>
            <person name="Weinstock G."/>
            <person name="Elsik C.G."/>
            <person name="Reese J.T."/>
            <person name="Elhaik E."/>
            <person name="Landan G."/>
            <person name="Graur D."/>
            <person name="Arensburger P."/>
            <person name="Atkinson P."/>
            <person name="Beeman R.W."/>
            <person name="Beidler J."/>
            <person name="Brown S.J."/>
            <person name="Demuth J.P."/>
            <person name="Drury D.W."/>
            <person name="Du Y.Z."/>
            <person name="Fujiwara H."/>
            <person name="Lorenzen M."/>
            <person name="Maselli V."/>
            <person name="Osanai M."/>
            <person name="Park Y."/>
            <person name="Robertson H.M."/>
            <person name="Tu Z."/>
            <person name="Wang J.J."/>
            <person name="Wang S."/>
            <person name="Richards S."/>
            <person name="Song H."/>
            <person name="Zhang L."/>
            <person name="Sodergren E."/>
            <person name="Werner D."/>
            <person name="Stanke M."/>
            <person name="Morgenstern B."/>
            <person name="Solovyev V."/>
            <person name="Kosarev P."/>
            <person name="Brown G."/>
            <person name="Chen H.C."/>
            <person name="Ermolaeva O."/>
            <person name="Hlavina W."/>
            <person name="Kapustin Y."/>
            <person name="Kiryutin B."/>
            <person name="Kitts P."/>
            <person name="Maglott D."/>
            <person name="Pruitt K."/>
            <person name="Sapojnikov V."/>
            <person name="Souvorov A."/>
            <person name="Mackey A.J."/>
            <person name="Waterhouse R.M."/>
            <person name="Wyder S."/>
            <person name="Zdobnov E.M."/>
            <person name="Zdobnov E.M."/>
            <person name="Wyder S."/>
            <person name="Kriventseva E.V."/>
            <person name="Kadowaki T."/>
            <person name="Bork P."/>
            <person name="Aranda M."/>
            <person name="Bao R."/>
            <person name="Beermann A."/>
            <person name="Berns N."/>
            <person name="Bolognesi R."/>
            <person name="Bonneton F."/>
            <person name="Bopp D."/>
            <person name="Brown S.J."/>
            <person name="Bucher G."/>
            <person name="Butts T."/>
            <person name="Chaumot A."/>
            <person name="Denell R.E."/>
            <person name="Ferrier D.E."/>
            <person name="Friedrich M."/>
            <person name="Gordon C.M."/>
            <person name="Jindra M."/>
            <person name="Klingler M."/>
            <person name="Lan Q."/>
            <person name="Lattorff H.M."/>
            <person name="Laudet V."/>
            <person name="von Levetsow C."/>
            <person name="Liu Z."/>
            <person name="Lutz R."/>
            <person name="Lynch J.A."/>
            <person name="da Fonseca R.N."/>
            <person name="Posnien N."/>
            <person name="Reuter R."/>
            <person name="Roth S."/>
            <person name="Savard J."/>
            <person name="Schinko J.B."/>
            <person name="Schmitt C."/>
            <person name="Schoppmeier M."/>
            <person name="Schroder R."/>
            <person name="Shippy T.D."/>
            <person name="Simonnet F."/>
            <person name="Marques-Souza H."/>
            <person name="Tautz D."/>
            <person name="Tomoyasu Y."/>
            <person name="Trauner J."/>
            <person name="Van der Zee M."/>
            <person name="Vervoort M."/>
            <person name="Wittkopp N."/>
            <person name="Wimmer E.A."/>
            <person name="Yang X."/>
            <person name="Jones A.K."/>
            <person name="Sattelle D.B."/>
            <person name="Ebert P.R."/>
            <person name="Nelson D."/>
            <person name="Scott J.G."/>
            <person name="Beeman R.W."/>
            <person name="Muthukrishnan S."/>
            <person name="Kramer K.J."/>
            <person name="Arakane Y."/>
            <person name="Beeman R.W."/>
            <person name="Zhu Q."/>
            <person name="Hogenkamp D."/>
            <person name="Dixit R."/>
            <person name="Oppert B."/>
            <person name="Jiang H."/>
            <person name="Zou Z."/>
            <person name="Marshall J."/>
            <person name="Elpidina E."/>
            <person name="Vinokurov K."/>
            <person name="Oppert C."/>
            <person name="Zou Z."/>
            <person name="Evans J."/>
            <person name="Lu Z."/>
            <person name="Zhao P."/>
            <person name="Sumathipala N."/>
            <person name="Altincicek B."/>
            <person name="Vilcinskas A."/>
            <person name="Williams M."/>
            <person name="Hultmark D."/>
            <person name="Hetru C."/>
            <person name="Jiang H."/>
            <person name="Grimmelikhuijzen C.J."/>
            <person name="Hauser F."/>
            <person name="Cazzamali G."/>
            <person name="Williamson M."/>
            <person name="Park Y."/>
            <person name="Li B."/>
            <person name="Tanaka Y."/>
            <person name="Predel R."/>
            <person name="Neupert S."/>
            <person name="Schachtner J."/>
            <person name="Verleyen P."/>
            <person name="Raible F."/>
            <person name="Bork P."/>
            <person name="Friedrich M."/>
            <person name="Walden K.K."/>
            <person name="Robertson H.M."/>
            <person name="Angeli S."/>
            <person name="Foret S."/>
            <person name="Bucher G."/>
            <person name="Schuetz S."/>
            <person name="Maleszka R."/>
            <person name="Wimmer E.A."/>
            <person name="Beeman R.W."/>
            <person name="Lorenzen M."/>
            <person name="Tomoyasu Y."/>
            <person name="Miller S.C."/>
            <person name="Grossmann D."/>
            <person name="Bucher G."/>
        </authorList>
    </citation>
    <scope>NUCLEOTIDE SEQUENCE [LARGE SCALE GENOMIC DNA]</scope>
    <source>
        <strain evidence="4 5">Georgia GA2</strain>
    </source>
</reference>
<dbReference type="Pfam" id="PF18086">
    <property type="entry name" value="PPIP5K2_N"/>
    <property type="match status" value="1"/>
</dbReference>
<dbReference type="AlphaFoldDB" id="A0A139WEW7"/>
<dbReference type="InterPro" id="IPR040557">
    <property type="entry name" value="VIP1_N"/>
</dbReference>
<name>A0A139WEW7_TRICA</name>
<keyword evidence="5" id="KW-1185">Reference proteome</keyword>
<comment type="catalytic activity">
    <reaction evidence="2">
        <text>1D-myo-inositol hexakisphosphate + ATP = 1-diphospho-1D-myo-inositol 2,3,4,5,6-pentakisphosphate + ADP</text>
        <dbReference type="Rhea" id="RHEA:37459"/>
        <dbReference type="ChEBI" id="CHEBI:30616"/>
        <dbReference type="ChEBI" id="CHEBI:58130"/>
        <dbReference type="ChEBI" id="CHEBI:74946"/>
        <dbReference type="ChEBI" id="CHEBI:456216"/>
        <dbReference type="EC" id="2.7.4.24"/>
    </reaction>
    <physiologicalReaction direction="left-to-right" evidence="2">
        <dbReference type="Rhea" id="RHEA:37460"/>
    </physiologicalReaction>
</comment>
<dbReference type="EMBL" id="KQ971354">
    <property type="protein sequence ID" value="KYB26510.1"/>
    <property type="molecule type" value="Genomic_DNA"/>
</dbReference>
<keyword evidence="4" id="KW-0808">Transferase</keyword>
<proteinExistence type="predicted"/>
<evidence type="ECO:0000256" key="1">
    <source>
        <dbReference type="ARBA" id="ARBA00033696"/>
    </source>
</evidence>
<dbReference type="InterPro" id="IPR037446">
    <property type="entry name" value="His_Pase_VIP1"/>
</dbReference>
<evidence type="ECO:0000256" key="2">
    <source>
        <dbReference type="ARBA" id="ARBA00034629"/>
    </source>
</evidence>
<organism evidence="4 5">
    <name type="scientific">Tribolium castaneum</name>
    <name type="common">Red flour beetle</name>
    <dbReference type="NCBI Taxonomy" id="7070"/>
    <lineage>
        <taxon>Eukaryota</taxon>
        <taxon>Metazoa</taxon>
        <taxon>Ecdysozoa</taxon>
        <taxon>Arthropoda</taxon>
        <taxon>Hexapoda</taxon>
        <taxon>Insecta</taxon>
        <taxon>Pterygota</taxon>
        <taxon>Neoptera</taxon>
        <taxon>Endopterygota</taxon>
        <taxon>Coleoptera</taxon>
        <taxon>Polyphaga</taxon>
        <taxon>Cucujiformia</taxon>
        <taxon>Tenebrionidae</taxon>
        <taxon>Tenebrionidae incertae sedis</taxon>
        <taxon>Tribolium</taxon>
    </lineage>
</organism>